<evidence type="ECO:0000256" key="1">
    <source>
        <dbReference type="SAM" id="MobiDB-lite"/>
    </source>
</evidence>
<protein>
    <submittedName>
        <fullName evidence="2">Uncharacterized protein</fullName>
    </submittedName>
</protein>
<feature type="compositionally biased region" description="Basic and acidic residues" evidence="1">
    <location>
        <begin position="142"/>
        <end position="154"/>
    </location>
</feature>
<accession>A0A091DLI8</accession>
<feature type="region of interest" description="Disordered" evidence="1">
    <location>
        <begin position="129"/>
        <end position="164"/>
    </location>
</feature>
<reference evidence="2 3" key="1">
    <citation type="submission" date="2013-11" db="EMBL/GenBank/DDBJ databases">
        <title>The Damaraland mole rat (Fukomys damarensis) genome and evolution of African mole rats.</title>
        <authorList>
            <person name="Gladyshev V.N."/>
            <person name="Fang X."/>
        </authorList>
    </citation>
    <scope>NUCLEOTIDE SEQUENCE [LARGE SCALE GENOMIC DNA]</scope>
    <source>
        <tissue evidence="2">Liver</tissue>
    </source>
</reference>
<organism evidence="2 3">
    <name type="scientific">Fukomys damarensis</name>
    <name type="common">Damaraland mole rat</name>
    <name type="synonym">Cryptomys damarensis</name>
    <dbReference type="NCBI Taxonomy" id="885580"/>
    <lineage>
        <taxon>Eukaryota</taxon>
        <taxon>Metazoa</taxon>
        <taxon>Chordata</taxon>
        <taxon>Craniata</taxon>
        <taxon>Vertebrata</taxon>
        <taxon>Euteleostomi</taxon>
        <taxon>Mammalia</taxon>
        <taxon>Eutheria</taxon>
        <taxon>Euarchontoglires</taxon>
        <taxon>Glires</taxon>
        <taxon>Rodentia</taxon>
        <taxon>Hystricomorpha</taxon>
        <taxon>Bathyergidae</taxon>
        <taxon>Fukomys</taxon>
    </lineage>
</organism>
<keyword evidence="3" id="KW-1185">Reference proteome</keyword>
<evidence type="ECO:0000313" key="2">
    <source>
        <dbReference type="EMBL" id="KFO23661.1"/>
    </source>
</evidence>
<dbReference type="Proteomes" id="UP000028990">
    <property type="component" value="Unassembled WGS sequence"/>
</dbReference>
<sequence length="164" mass="18398">MAPVASKRRKESTQDQRSFEIRQVDYKHCHTRAAIAYREKKGRPGKEDHTALTFLLGPRAPVTARFLSGPLSSGSVAGGPQPRRPLPPPPPVTYLPPLTERRRRRSSPPVSRPTSQFSRLVSLWDETFDPSYADSGHAEPPLSRDFRPQPEKVGPRLSWPRSGL</sequence>
<gene>
    <name evidence="2" type="ORF">H920_14865</name>
</gene>
<feature type="region of interest" description="Disordered" evidence="1">
    <location>
        <begin position="65"/>
        <end position="116"/>
    </location>
</feature>
<evidence type="ECO:0000313" key="3">
    <source>
        <dbReference type="Proteomes" id="UP000028990"/>
    </source>
</evidence>
<feature type="compositionally biased region" description="Pro residues" evidence="1">
    <location>
        <begin position="82"/>
        <end position="94"/>
    </location>
</feature>
<proteinExistence type="predicted"/>
<name>A0A091DLI8_FUKDA</name>
<dbReference type="EMBL" id="KN123755">
    <property type="protein sequence ID" value="KFO23661.1"/>
    <property type="molecule type" value="Genomic_DNA"/>
</dbReference>
<dbReference type="AlphaFoldDB" id="A0A091DLI8"/>